<gene>
    <name evidence="2" type="ORF">H2200_006692</name>
</gene>
<evidence type="ECO:0000313" key="3">
    <source>
        <dbReference type="Proteomes" id="UP001172673"/>
    </source>
</evidence>
<feature type="compositionally biased region" description="Basic and acidic residues" evidence="1">
    <location>
        <begin position="210"/>
        <end position="219"/>
    </location>
</feature>
<reference evidence="2" key="1">
    <citation type="submission" date="2022-10" db="EMBL/GenBank/DDBJ databases">
        <title>Culturing micro-colonial fungi from biological soil crusts in the Mojave desert and describing Neophaeococcomyces mojavensis, and introducing the new genera and species Taxawa tesnikishii.</title>
        <authorList>
            <person name="Kurbessoian T."/>
            <person name="Stajich J.E."/>
        </authorList>
    </citation>
    <scope>NUCLEOTIDE SEQUENCE</scope>
    <source>
        <strain evidence="2">TK_41</strain>
    </source>
</reference>
<sequence>MDQTSSVPDKKAPRLGYLSRATTSFYRTFLARTSPSKDFDKTLQLFVLVFSSSTVCRATLKDKLRQILLKGAFATRTTTPTSTRPSSVVQRDLFEDITEPLLRELSLRFFTSFDSRSKYDYCKEILENWETGRHWCNIEVEEPWGKLLKRCHTCKTLVGARIALESLVLREPWLITEGVAGAPIKEAWEVEGEEKKEGDEDEEDATPDGWTKEEREKMRREAEEAVMRRWGLLAAEEAEKKEAK</sequence>
<dbReference type="EMBL" id="JAPDRK010000009">
    <property type="protein sequence ID" value="KAJ9608921.1"/>
    <property type="molecule type" value="Genomic_DNA"/>
</dbReference>
<accession>A0AA39CI61</accession>
<dbReference type="AlphaFoldDB" id="A0AA39CI61"/>
<name>A0AA39CI61_9EURO</name>
<protein>
    <submittedName>
        <fullName evidence="2">Uncharacterized protein</fullName>
    </submittedName>
</protein>
<dbReference type="Proteomes" id="UP001172673">
    <property type="component" value="Unassembled WGS sequence"/>
</dbReference>
<feature type="region of interest" description="Disordered" evidence="1">
    <location>
        <begin position="189"/>
        <end position="219"/>
    </location>
</feature>
<evidence type="ECO:0000256" key="1">
    <source>
        <dbReference type="SAM" id="MobiDB-lite"/>
    </source>
</evidence>
<keyword evidence="3" id="KW-1185">Reference proteome</keyword>
<organism evidence="2 3">
    <name type="scientific">Cladophialophora chaetospira</name>
    <dbReference type="NCBI Taxonomy" id="386627"/>
    <lineage>
        <taxon>Eukaryota</taxon>
        <taxon>Fungi</taxon>
        <taxon>Dikarya</taxon>
        <taxon>Ascomycota</taxon>
        <taxon>Pezizomycotina</taxon>
        <taxon>Eurotiomycetes</taxon>
        <taxon>Chaetothyriomycetidae</taxon>
        <taxon>Chaetothyriales</taxon>
        <taxon>Herpotrichiellaceae</taxon>
        <taxon>Cladophialophora</taxon>
    </lineage>
</organism>
<comment type="caution">
    <text evidence="2">The sequence shown here is derived from an EMBL/GenBank/DDBJ whole genome shotgun (WGS) entry which is preliminary data.</text>
</comment>
<evidence type="ECO:0000313" key="2">
    <source>
        <dbReference type="EMBL" id="KAJ9608921.1"/>
    </source>
</evidence>
<proteinExistence type="predicted"/>